<keyword evidence="9" id="KW-1185">Reference proteome</keyword>
<evidence type="ECO:0000256" key="2">
    <source>
        <dbReference type="ARBA" id="ARBA00022485"/>
    </source>
</evidence>
<dbReference type="InterPro" id="IPR013785">
    <property type="entry name" value="Aldolase_TIM"/>
</dbReference>
<dbReference type="EMBL" id="JAODOR010000016">
    <property type="protein sequence ID" value="MCT9003187.1"/>
    <property type="molecule type" value="Genomic_DNA"/>
</dbReference>
<keyword evidence="5" id="KW-0408">Iron</keyword>
<dbReference type="SFLD" id="SFLDS00029">
    <property type="entry name" value="Radical_SAM"/>
    <property type="match status" value="1"/>
</dbReference>
<gene>
    <name evidence="8" type="ORF">N4R40_12535</name>
</gene>
<dbReference type="SFLD" id="SFLDG01094">
    <property type="entry name" value="Uncharacterised_Radical_SAM_Su"/>
    <property type="match status" value="1"/>
</dbReference>
<dbReference type="Pfam" id="PF04055">
    <property type="entry name" value="Radical_SAM"/>
    <property type="match status" value="1"/>
</dbReference>
<dbReference type="SUPFAM" id="SSF102114">
    <property type="entry name" value="Radical SAM enzymes"/>
    <property type="match status" value="1"/>
</dbReference>
<organism evidence="8 9">
    <name type="scientific">Microbacterium memoriense</name>
    <dbReference type="NCBI Taxonomy" id="2978350"/>
    <lineage>
        <taxon>Bacteria</taxon>
        <taxon>Bacillati</taxon>
        <taxon>Actinomycetota</taxon>
        <taxon>Actinomycetes</taxon>
        <taxon>Micrococcales</taxon>
        <taxon>Microbacteriaceae</taxon>
        <taxon>Microbacterium</taxon>
    </lineage>
</organism>
<dbReference type="InterPro" id="IPR034457">
    <property type="entry name" value="Organic_radical-activating"/>
</dbReference>
<dbReference type="Gene3D" id="3.20.20.70">
    <property type="entry name" value="Aldolase class I"/>
    <property type="match status" value="1"/>
</dbReference>
<dbReference type="InterPro" id="IPR012840">
    <property type="entry name" value="NrdG2"/>
</dbReference>
<feature type="domain" description="Radical SAM core" evidence="7">
    <location>
        <begin position="23"/>
        <end position="243"/>
    </location>
</feature>
<evidence type="ECO:0000313" key="8">
    <source>
        <dbReference type="EMBL" id="MCT9003187.1"/>
    </source>
</evidence>
<accession>A0ABT2PGB6</accession>
<evidence type="ECO:0000259" key="7">
    <source>
        <dbReference type="PROSITE" id="PS51918"/>
    </source>
</evidence>
<sequence>MPRIASAHELNIAGVTAFSTVDWPDMLAATVFLQGCPWSCFYCHNPALIDPRADGSMVWSDVVDLLCDRIGLLDAVVFSGGEPTLQRALVPAMDMARALGFRVGLHTAGAYPGLLAHALPHADWVGLDIKALPDDYTVVTGASPSGGHAWRSLELVLGNRLLRAGSDRPLDFEVRTTVHPAAIDDARLRELGCRLADAGVDAWAVQRFRETGTRHPLPRVSEVGEELRLDGLPAERFRSLVVR</sequence>
<reference evidence="8 9" key="1">
    <citation type="journal article" date="2024" name="Int. J. Syst. Evol. Microbiol.">
        <title>Microbacterium memoriense sp. nov., a member of the Actinomycetota from marine beach sediment of the north coast of Portugal.</title>
        <authorList>
            <person name="Santos J.D.N.D."/>
            <person name="Klimek D."/>
            <person name="Calusinska M."/>
            <person name="Lobo-da-Cunha A."/>
            <person name="Catita J."/>
            <person name="Goncalves H."/>
            <person name="Gonzalez I."/>
            <person name="Lage O.M."/>
        </authorList>
    </citation>
    <scope>NUCLEOTIDE SEQUENCE [LARGE SCALE GENOMIC DNA]</scope>
    <source>
        <strain evidence="8 9">PMIC_1C1B</strain>
    </source>
</reference>
<evidence type="ECO:0000256" key="1">
    <source>
        <dbReference type="ARBA" id="ARBA00001966"/>
    </source>
</evidence>
<keyword evidence="2" id="KW-0004">4Fe-4S</keyword>
<dbReference type="NCBIfam" id="TIGR02495">
    <property type="entry name" value="NrdG2"/>
    <property type="match status" value="1"/>
</dbReference>
<dbReference type="RefSeq" id="WP_261607718.1">
    <property type="nucleotide sequence ID" value="NZ_JAODOR010000016.1"/>
</dbReference>
<evidence type="ECO:0000256" key="3">
    <source>
        <dbReference type="ARBA" id="ARBA00022691"/>
    </source>
</evidence>
<evidence type="ECO:0000256" key="6">
    <source>
        <dbReference type="ARBA" id="ARBA00023014"/>
    </source>
</evidence>
<dbReference type="PANTHER" id="PTHR30352:SF13">
    <property type="entry name" value="GLYCYL-RADICAL ENZYME ACTIVATING ENZYME YJJW-RELATED"/>
    <property type="match status" value="1"/>
</dbReference>
<comment type="caution">
    <text evidence="8">The sequence shown here is derived from an EMBL/GenBank/DDBJ whole genome shotgun (WGS) entry which is preliminary data.</text>
</comment>
<dbReference type="CDD" id="cd01335">
    <property type="entry name" value="Radical_SAM"/>
    <property type="match status" value="1"/>
</dbReference>
<evidence type="ECO:0000313" key="9">
    <source>
        <dbReference type="Proteomes" id="UP001300496"/>
    </source>
</evidence>
<comment type="cofactor">
    <cofactor evidence="1">
        <name>[4Fe-4S] cluster</name>
        <dbReference type="ChEBI" id="CHEBI:49883"/>
    </cofactor>
</comment>
<dbReference type="InterPro" id="IPR007197">
    <property type="entry name" value="rSAM"/>
</dbReference>
<name>A0ABT2PGB6_9MICO</name>
<dbReference type="InterPro" id="IPR058240">
    <property type="entry name" value="rSAM_sf"/>
</dbReference>
<evidence type="ECO:0000256" key="4">
    <source>
        <dbReference type="ARBA" id="ARBA00022723"/>
    </source>
</evidence>
<dbReference type="PROSITE" id="PS51918">
    <property type="entry name" value="RADICAL_SAM"/>
    <property type="match status" value="1"/>
</dbReference>
<dbReference type="PANTHER" id="PTHR30352">
    <property type="entry name" value="PYRUVATE FORMATE-LYASE-ACTIVATING ENZYME"/>
    <property type="match status" value="1"/>
</dbReference>
<keyword evidence="6" id="KW-0411">Iron-sulfur</keyword>
<keyword evidence="4" id="KW-0479">Metal-binding</keyword>
<dbReference type="Proteomes" id="UP001300496">
    <property type="component" value="Unassembled WGS sequence"/>
</dbReference>
<protein>
    <submittedName>
        <fullName evidence="8">Anaerobic ribonucleoside-triphosphate reductase activating protein</fullName>
    </submittedName>
</protein>
<keyword evidence="3" id="KW-0949">S-adenosyl-L-methionine</keyword>
<evidence type="ECO:0000256" key="5">
    <source>
        <dbReference type="ARBA" id="ARBA00023004"/>
    </source>
</evidence>
<proteinExistence type="predicted"/>